<dbReference type="InterPro" id="IPR050679">
    <property type="entry name" value="Bact_HTH_transcr_reg"/>
</dbReference>
<evidence type="ECO:0000313" key="6">
    <source>
        <dbReference type="Proteomes" id="UP000251088"/>
    </source>
</evidence>
<feature type="domain" description="HTH gntR-type" evidence="4">
    <location>
        <begin position="12"/>
        <end position="80"/>
    </location>
</feature>
<keyword evidence="3" id="KW-0804">Transcription</keyword>
<accession>A0A2X3GT16</accession>
<proteinExistence type="predicted"/>
<dbReference type="InterPro" id="IPR036388">
    <property type="entry name" value="WH-like_DNA-bd_sf"/>
</dbReference>
<organism evidence="5 6">
    <name type="scientific">Klebsiella pneumoniae</name>
    <dbReference type="NCBI Taxonomy" id="573"/>
    <lineage>
        <taxon>Bacteria</taxon>
        <taxon>Pseudomonadati</taxon>
        <taxon>Pseudomonadota</taxon>
        <taxon>Gammaproteobacteria</taxon>
        <taxon>Enterobacterales</taxon>
        <taxon>Enterobacteriaceae</taxon>
        <taxon>Klebsiella/Raoultella group</taxon>
        <taxon>Klebsiella</taxon>
        <taxon>Klebsiella pneumoniae complex</taxon>
    </lineage>
</organism>
<evidence type="ECO:0000256" key="2">
    <source>
        <dbReference type="ARBA" id="ARBA00023125"/>
    </source>
</evidence>
<evidence type="ECO:0000256" key="1">
    <source>
        <dbReference type="ARBA" id="ARBA00023015"/>
    </source>
</evidence>
<dbReference type="SMART" id="SM00345">
    <property type="entry name" value="HTH_GNTR"/>
    <property type="match status" value="1"/>
</dbReference>
<keyword evidence="2" id="KW-0238">DNA-binding</keyword>
<dbReference type="GO" id="GO:0003677">
    <property type="term" value="F:DNA binding"/>
    <property type="evidence" value="ECO:0007669"/>
    <property type="project" value="UniProtKB-KW"/>
</dbReference>
<protein>
    <submittedName>
        <fullName evidence="5">GntR family transcriptional regulator</fullName>
    </submittedName>
</protein>
<dbReference type="PRINTS" id="PR00035">
    <property type="entry name" value="HTHGNTR"/>
</dbReference>
<gene>
    <name evidence="5" type="primary">yurK</name>
    <name evidence="5" type="ORF">NCTC9128_05854</name>
</gene>
<dbReference type="Proteomes" id="UP000251088">
    <property type="component" value="Unassembled WGS sequence"/>
</dbReference>
<dbReference type="AlphaFoldDB" id="A0A2X3GT16"/>
<dbReference type="FunFam" id="1.10.10.10:FF:000079">
    <property type="entry name" value="GntR family transcriptional regulator"/>
    <property type="match status" value="1"/>
</dbReference>
<sequence length="110" mass="12222">MSNFGLQQNTSVPLYRQLKDKILSDISSGKLAEGEKIPTEIELSELYNISRITVRNAVKELVAEGYLVKKQGKGTFVCLPKIERKVVHLLSFTAACDANHLPTHSVVTRP</sequence>
<dbReference type="PROSITE" id="PS50949">
    <property type="entry name" value="HTH_GNTR"/>
    <property type="match status" value="1"/>
</dbReference>
<dbReference type="PANTHER" id="PTHR44846">
    <property type="entry name" value="MANNOSYL-D-GLYCERATE TRANSPORT/METABOLISM SYSTEM REPRESSOR MNGR-RELATED"/>
    <property type="match status" value="1"/>
</dbReference>
<dbReference type="GO" id="GO:0045892">
    <property type="term" value="P:negative regulation of DNA-templated transcription"/>
    <property type="evidence" value="ECO:0007669"/>
    <property type="project" value="TreeGrafter"/>
</dbReference>
<reference evidence="5 6" key="1">
    <citation type="submission" date="2018-06" db="EMBL/GenBank/DDBJ databases">
        <authorList>
            <consortium name="Pathogen Informatics"/>
            <person name="Doyle S."/>
        </authorList>
    </citation>
    <scope>NUCLEOTIDE SEQUENCE [LARGE SCALE GENOMIC DNA]</scope>
    <source>
        <strain evidence="5 6">NCTC9128</strain>
    </source>
</reference>
<dbReference type="SUPFAM" id="SSF46785">
    <property type="entry name" value="Winged helix' DNA-binding domain"/>
    <property type="match status" value="1"/>
</dbReference>
<dbReference type="Gene3D" id="1.10.10.10">
    <property type="entry name" value="Winged helix-like DNA-binding domain superfamily/Winged helix DNA-binding domain"/>
    <property type="match status" value="1"/>
</dbReference>
<dbReference type="InterPro" id="IPR036390">
    <property type="entry name" value="WH_DNA-bd_sf"/>
</dbReference>
<keyword evidence="1" id="KW-0805">Transcription regulation</keyword>
<evidence type="ECO:0000259" key="4">
    <source>
        <dbReference type="PROSITE" id="PS50949"/>
    </source>
</evidence>
<dbReference type="InterPro" id="IPR000524">
    <property type="entry name" value="Tscrpt_reg_HTH_GntR"/>
</dbReference>
<dbReference type="Pfam" id="PF00392">
    <property type="entry name" value="GntR"/>
    <property type="match status" value="1"/>
</dbReference>
<name>A0A2X3GT16_KLEPN</name>
<evidence type="ECO:0000256" key="3">
    <source>
        <dbReference type="ARBA" id="ARBA00023163"/>
    </source>
</evidence>
<dbReference type="EMBL" id="UAWN01000014">
    <property type="protein sequence ID" value="SQC39709.1"/>
    <property type="molecule type" value="Genomic_DNA"/>
</dbReference>
<dbReference type="CDD" id="cd07377">
    <property type="entry name" value="WHTH_GntR"/>
    <property type="match status" value="1"/>
</dbReference>
<evidence type="ECO:0000313" key="5">
    <source>
        <dbReference type="EMBL" id="SQC39709.1"/>
    </source>
</evidence>
<dbReference type="PANTHER" id="PTHR44846:SF1">
    <property type="entry name" value="MANNOSYL-D-GLYCERATE TRANSPORT_METABOLISM SYSTEM REPRESSOR MNGR-RELATED"/>
    <property type="match status" value="1"/>
</dbReference>
<dbReference type="GO" id="GO:0003700">
    <property type="term" value="F:DNA-binding transcription factor activity"/>
    <property type="evidence" value="ECO:0007669"/>
    <property type="project" value="InterPro"/>
</dbReference>